<dbReference type="InParanoid" id="A0A0D0AMM9"/>
<sequence>MVNESLVADDGIPELAASASQSVGTKLLSLPRHPWHLIIRSNYHGPESIPSTY</sequence>
<dbReference type="EMBL" id="KN835222">
    <property type="protein sequence ID" value="KIK43066.1"/>
    <property type="molecule type" value="Genomic_DNA"/>
</dbReference>
<keyword evidence="2" id="KW-1185">Reference proteome</keyword>
<dbReference type="AlphaFoldDB" id="A0A0D0AMM9"/>
<protein>
    <submittedName>
        <fullName evidence="1">Uncharacterized protein</fullName>
    </submittedName>
</protein>
<accession>A0A0D0AMM9</accession>
<gene>
    <name evidence="1" type="ORF">CY34DRAFT_804229</name>
</gene>
<reference evidence="1 2" key="1">
    <citation type="submission" date="2014-04" db="EMBL/GenBank/DDBJ databases">
        <authorList>
            <consortium name="DOE Joint Genome Institute"/>
            <person name="Kuo A."/>
            <person name="Ruytinx J."/>
            <person name="Rineau F."/>
            <person name="Colpaert J."/>
            <person name="Kohler A."/>
            <person name="Nagy L.G."/>
            <person name="Floudas D."/>
            <person name="Copeland A."/>
            <person name="Barry K.W."/>
            <person name="Cichocki N."/>
            <person name="Veneault-Fourrey C."/>
            <person name="LaButti K."/>
            <person name="Lindquist E.A."/>
            <person name="Lipzen A."/>
            <person name="Lundell T."/>
            <person name="Morin E."/>
            <person name="Murat C."/>
            <person name="Sun H."/>
            <person name="Tunlid A."/>
            <person name="Henrissat B."/>
            <person name="Grigoriev I.V."/>
            <person name="Hibbett D.S."/>
            <person name="Martin F."/>
            <person name="Nordberg H.P."/>
            <person name="Cantor M.N."/>
            <person name="Hua S.X."/>
        </authorList>
    </citation>
    <scope>NUCLEOTIDE SEQUENCE [LARGE SCALE GENOMIC DNA]</scope>
    <source>
        <strain evidence="1 2">UH-Slu-Lm8-n1</strain>
    </source>
</reference>
<evidence type="ECO:0000313" key="1">
    <source>
        <dbReference type="EMBL" id="KIK43066.1"/>
    </source>
</evidence>
<proteinExistence type="predicted"/>
<name>A0A0D0AMM9_9AGAM</name>
<dbReference type="HOGENOM" id="CLU_3070294_0_0_1"/>
<reference evidence="2" key="2">
    <citation type="submission" date="2015-01" db="EMBL/GenBank/DDBJ databases">
        <title>Evolutionary Origins and Diversification of the Mycorrhizal Mutualists.</title>
        <authorList>
            <consortium name="DOE Joint Genome Institute"/>
            <consortium name="Mycorrhizal Genomics Consortium"/>
            <person name="Kohler A."/>
            <person name="Kuo A."/>
            <person name="Nagy L.G."/>
            <person name="Floudas D."/>
            <person name="Copeland A."/>
            <person name="Barry K.W."/>
            <person name="Cichocki N."/>
            <person name="Veneault-Fourrey C."/>
            <person name="LaButti K."/>
            <person name="Lindquist E.A."/>
            <person name="Lipzen A."/>
            <person name="Lundell T."/>
            <person name="Morin E."/>
            <person name="Murat C."/>
            <person name="Riley R."/>
            <person name="Ohm R."/>
            <person name="Sun H."/>
            <person name="Tunlid A."/>
            <person name="Henrissat B."/>
            <person name="Grigoriev I.V."/>
            <person name="Hibbett D.S."/>
            <person name="Martin F."/>
        </authorList>
    </citation>
    <scope>NUCLEOTIDE SEQUENCE [LARGE SCALE GENOMIC DNA]</scope>
    <source>
        <strain evidence="2">UH-Slu-Lm8-n1</strain>
    </source>
</reference>
<dbReference type="Proteomes" id="UP000054485">
    <property type="component" value="Unassembled WGS sequence"/>
</dbReference>
<organism evidence="1 2">
    <name type="scientific">Suillus luteus UH-Slu-Lm8-n1</name>
    <dbReference type="NCBI Taxonomy" id="930992"/>
    <lineage>
        <taxon>Eukaryota</taxon>
        <taxon>Fungi</taxon>
        <taxon>Dikarya</taxon>
        <taxon>Basidiomycota</taxon>
        <taxon>Agaricomycotina</taxon>
        <taxon>Agaricomycetes</taxon>
        <taxon>Agaricomycetidae</taxon>
        <taxon>Boletales</taxon>
        <taxon>Suillineae</taxon>
        <taxon>Suillaceae</taxon>
        <taxon>Suillus</taxon>
    </lineage>
</organism>
<evidence type="ECO:0000313" key="2">
    <source>
        <dbReference type="Proteomes" id="UP000054485"/>
    </source>
</evidence>